<dbReference type="EMBL" id="CP070872">
    <property type="protein sequence ID" value="QSE77297.1"/>
    <property type="molecule type" value="Genomic_DNA"/>
</dbReference>
<dbReference type="InterPro" id="IPR011650">
    <property type="entry name" value="Peptidase_M20_dimer"/>
</dbReference>
<dbReference type="Proteomes" id="UP000663608">
    <property type="component" value="Chromosome"/>
</dbReference>
<dbReference type="Pfam" id="PF07687">
    <property type="entry name" value="M20_dimer"/>
    <property type="match status" value="1"/>
</dbReference>
<dbReference type="Gene3D" id="3.30.70.360">
    <property type="match status" value="1"/>
</dbReference>
<dbReference type="Gene3D" id="3.40.630.10">
    <property type="entry name" value="Zn peptidases"/>
    <property type="match status" value="1"/>
</dbReference>
<feature type="domain" description="Peptidase M20 dimerisation" evidence="3">
    <location>
        <begin position="169"/>
        <end position="264"/>
    </location>
</feature>
<dbReference type="PANTHER" id="PTHR43808">
    <property type="entry name" value="ACETYLORNITHINE DEACETYLASE"/>
    <property type="match status" value="1"/>
</dbReference>
<proteinExistence type="predicted"/>
<evidence type="ECO:0000259" key="3">
    <source>
        <dbReference type="Pfam" id="PF07687"/>
    </source>
</evidence>
<dbReference type="Pfam" id="PF01546">
    <property type="entry name" value="Peptidase_M20"/>
    <property type="match status" value="1"/>
</dbReference>
<accession>A0AA45KH67</accession>
<dbReference type="InterPro" id="IPR036264">
    <property type="entry name" value="Bact_exopeptidase_dim_dom"/>
</dbReference>
<dbReference type="SUPFAM" id="SSF53187">
    <property type="entry name" value="Zn-dependent exopeptidases"/>
    <property type="match status" value="1"/>
</dbReference>
<keyword evidence="2" id="KW-0378">Hydrolase</keyword>
<organism evidence="4 5">
    <name type="scientific">Lactococcus taiwanensis</name>
    <dbReference type="NCBI Taxonomy" id="1151742"/>
    <lineage>
        <taxon>Bacteria</taxon>
        <taxon>Bacillati</taxon>
        <taxon>Bacillota</taxon>
        <taxon>Bacilli</taxon>
        <taxon>Lactobacillales</taxon>
        <taxon>Streptococcaceae</taxon>
        <taxon>Lactococcus</taxon>
    </lineage>
</organism>
<reference evidence="4 5" key="1">
    <citation type="submission" date="2021-02" db="EMBL/GenBank/DDBJ databases">
        <title>Complete genome sequence of Lactococcus lactis strain K_LL004.</title>
        <authorList>
            <person name="Kim H.B."/>
        </authorList>
    </citation>
    <scope>NUCLEOTIDE SEQUENCE [LARGE SCALE GENOMIC DNA]</scope>
    <source>
        <strain evidence="4 5">K_LL004</strain>
    </source>
</reference>
<dbReference type="SUPFAM" id="SSF55031">
    <property type="entry name" value="Bacterial exopeptidase dimerisation domain"/>
    <property type="match status" value="1"/>
</dbReference>
<keyword evidence="5" id="KW-1185">Reference proteome</keyword>
<keyword evidence="1" id="KW-0479">Metal-binding</keyword>
<evidence type="ECO:0000256" key="2">
    <source>
        <dbReference type="ARBA" id="ARBA00022801"/>
    </source>
</evidence>
<dbReference type="GO" id="GO:0046872">
    <property type="term" value="F:metal ion binding"/>
    <property type="evidence" value="ECO:0007669"/>
    <property type="project" value="UniProtKB-KW"/>
</dbReference>
<dbReference type="InterPro" id="IPR002933">
    <property type="entry name" value="Peptidase_M20"/>
</dbReference>
<name>A0AA45KH67_9LACT</name>
<protein>
    <submittedName>
        <fullName evidence="4">M20 family metallopeptidase</fullName>
    </submittedName>
</protein>
<dbReference type="AlphaFoldDB" id="A0AA45KH67"/>
<gene>
    <name evidence="4" type="ORF">JW886_03375</name>
</gene>
<evidence type="ECO:0000313" key="4">
    <source>
        <dbReference type="EMBL" id="QSE77297.1"/>
    </source>
</evidence>
<sequence length="366" mass="39883">MTTAIELLKNLVEIPSPSGKEEKILSYIEKLLEEKKFDFVLRQKNFVAGQLKASPKARQAIILSGHVDTVVPGAQADWTYEPTRAVVQGGKIYGLGVSDMKAGVAGNLLTAFSLVEKEVSPDIWVVGTAREELDGQGSEDFAQWFVNNTHYESAFCIIAEPTDLEKIYIGQRGNHFMRLTFQGKAAHASDQIHFSESGLGKASKFLAAIDKIAESLAIYKNDRLGLPSFVATAVTAGDATSPNKTAAQAQVIVDCRLTPELEADFQNVMTALARQYHFTYEDVVKPVLSTLTDEEIPIIKLLTELSAAKLTAAVGSNDQGFFEAVGIPTVVFGPGQHAQAHVVNESFVLKNLEQHVSLLCDFIEKL</sequence>
<dbReference type="GO" id="GO:0016787">
    <property type="term" value="F:hydrolase activity"/>
    <property type="evidence" value="ECO:0007669"/>
    <property type="project" value="UniProtKB-KW"/>
</dbReference>
<dbReference type="RefSeq" id="WP_205872304.1">
    <property type="nucleotide sequence ID" value="NZ_CP070872.1"/>
</dbReference>
<evidence type="ECO:0000313" key="5">
    <source>
        <dbReference type="Proteomes" id="UP000663608"/>
    </source>
</evidence>
<dbReference type="InterPro" id="IPR050072">
    <property type="entry name" value="Peptidase_M20A"/>
</dbReference>
<dbReference type="KEGG" id="lti:JW886_03375"/>
<evidence type="ECO:0000256" key="1">
    <source>
        <dbReference type="ARBA" id="ARBA00022723"/>
    </source>
</evidence>